<keyword evidence="2" id="KW-1185">Reference proteome</keyword>
<dbReference type="EMBL" id="CAICTM010000384">
    <property type="protein sequence ID" value="CAB9509329.1"/>
    <property type="molecule type" value="Genomic_DNA"/>
</dbReference>
<organism evidence="1 2">
    <name type="scientific">Seminavis robusta</name>
    <dbReference type="NCBI Taxonomy" id="568900"/>
    <lineage>
        <taxon>Eukaryota</taxon>
        <taxon>Sar</taxon>
        <taxon>Stramenopiles</taxon>
        <taxon>Ochrophyta</taxon>
        <taxon>Bacillariophyta</taxon>
        <taxon>Bacillariophyceae</taxon>
        <taxon>Bacillariophycidae</taxon>
        <taxon>Naviculales</taxon>
        <taxon>Naviculaceae</taxon>
        <taxon>Seminavis</taxon>
    </lineage>
</organism>
<accession>A0A9N8E0C6</accession>
<sequence length="100" mass="11348">MNQQFYNNEESNNTVWQQCASSFRRSQGDLISTDTVDPVVEQHMQLPPVLATFDEAETPISIHYFATGSNGDEYYDSDSEVECVALPSLPLVPLKRYRQS</sequence>
<comment type="caution">
    <text evidence="1">The sequence shown here is derived from an EMBL/GenBank/DDBJ whole genome shotgun (WGS) entry which is preliminary data.</text>
</comment>
<protein>
    <submittedName>
        <fullName evidence="1">Uncharacterized protein</fullName>
    </submittedName>
</protein>
<name>A0A9N8E0C6_9STRA</name>
<reference evidence="1" key="1">
    <citation type="submission" date="2020-06" db="EMBL/GenBank/DDBJ databases">
        <authorList>
            <consortium name="Plant Systems Biology data submission"/>
        </authorList>
    </citation>
    <scope>NUCLEOTIDE SEQUENCE</scope>
    <source>
        <strain evidence="1">D6</strain>
    </source>
</reference>
<gene>
    <name evidence="1" type="ORF">SEMRO_385_G131680.1</name>
</gene>
<evidence type="ECO:0000313" key="1">
    <source>
        <dbReference type="EMBL" id="CAB9509329.1"/>
    </source>
</evidence>
<dbReference type="AlphaFoldDB" id="A0A9N8E0C6"/>
<evidence type="ECO:0000313" key="2">
    <source>
        <dbReference type="Proteomes" id="UP001153069"/>
    </source>
</evidence>
<proteinExistence type="predicted"/>
<dbReference type="Proteomes" id="UP001153069">
    <property type="component" value="Unassembled WGS sequence"/>
</dbReference>